<protein>
    <recommendedName>
        <fullName evidence="3">DUF2479 domain-containing protein</fullName>
    </recommendedName>
</protein>
<evidence type="ECO:0000313" key="2">
    <source>
        <dbReference type="Proteomes" id="UP000284178"/>
    </source>
</evidence>
<reference evidence="1 2" key="1">
    <citation type="submission" date="2018-08" db="EMBL/GenBank/DDBJ databases">
        <title>A genome reference for cultivated species of the human gut microbiota.</title>
        <authorList>
            <person name="Zou Y."/>
            <person name="Xue W."/>
            <person name="Luo G."/>
        </authorList>
    </citation>
    <scope>NUCLEOTIDE SEQUENCE [LARGE SCALE GENOMIC DNA]</scope>
    <source>
        <strain evidence="1 2">AF24-29</strain>
    </source>
</reference>
<gene>
    <name evidence="1" type="ORF">DWY25_00825</name>
</gene>
<dbReference type="GeneID" id="83013954"/>
<keyword evidence="2" id="KW-1185">Reference proteome</keyword>
<organism evidence="1 2">
    <name type="scientific">Holdemania filiformis</name>
    <dbReference type="NCBI Taxonomy" id="61171"/>
    <lineage>
        <taxon>Bacteria</taxon>
        <taxon>Bacillati</taxon>
        <taxon>Bacillota</taxon>
        <taxon>Erysipelotrichia</taxon>
        <taxon>Erysipelotrichales</taxon>
        <taxon>Erysipelotrichaceae</taxon>
        <taxon>Holdemania</taxon>
    </lineage>
</organism>
<evidence type="ECO:0000313" key="1">
    <source>
        <dbReference type="EMBL" id="RGR76868.1"/>
    </source>
</evidence>
<evidence type="ECO:0008006" key="3">
    <source>
        <dbReference type="Google" id="ProtNLM"/>
    </source>
</evidence>
<proteinExistence type="predicted"/>
<dbReference type="AlphaFoldDB" id="A0A412G6G1"/>
<comment type="caution">
    <text evidence="1">The sequence shown here is derived from an EMBL/GenBank/DDBJ whole genome shotgun (WGS) entry which is preliminary data.</text>
</comment>
<dbReference type="RefSeq" id="WP_117892476.1">
    <property type="nucleotide sequence ID" value="NZ_CABJCV010000001.1"/>
</dbReference>
<accession>A0A412G6G1</accession>
<dbReference type="EMBL" id="QRUP01000001">
    <property type="protein sequence ID" value="RGR76868.1"/>
    <property type="molecule type" value="Genomic_DNA"/>
</dbReference>
<dbReference type="Proteomes" id="UP000284178">
    <property type="component" value="Unassembled WGS sequence"/>
</dbReference>
<sequence length="88" mass="10015">MNYIIGEKKYAGIRIKSVTGEPFYIKEASFELSRDGVVVLSDVCKIDRQKQILYAYLAPADPGKYQLEFTYTIGIEDIKARFGVIVRC</sequence>
<name>A0A412G6G1_9FIRM</name>